<evidence type="ECO:0000313" key="6">
    <source>
        <dbReference type="EMBL" id="PKQ63677.1"/>
    </source>
</evidence>
<dbReference type="InterPro" id="IPR002698">
    <property type="entry name" value="FTHF_cligase"/>
</dbReference>
<dbReference type="PIRSF" id="PIRSF006806">
    <property type="entry name" value="FTHF_cligase"/>
    <property type="match status" value="1"/>
</dbReference>
<feature type="binding site" evidence="4">
    <location>
        <position position="56"/>
    </location>
    <ligand>
        <name>substrate</name>
    </ligand>
</feature>
<keyword evidence="2 4" id="KW-0547">Nucleotide-binding</keyword>
<dbReference type="GO" id="GO:0046872">
    <property type="term" value="F:metal ion binding"/>
    <property type="evidence" value="ECO:0007669"/>
    <property type="project" value="UniProtKB-KW"/>
</dbReference>
<feature type="binding site" evidence="4">
    <location>
        <begin position="136"/>
        <end position="144"/>
    </location>
    <ligand>
        <name>ATP</name>
        <dbReference type="ChEBI" id="CHEBI:30616"/>
    </ligand>
</feature>
<sequence>MLKREIREFYKKKRQKLSELEWLTKNRAITDRLFHWNLLEKVSYLHLFLPITRQKEPDLWSFIYQVWEEKPHITLLVSRTHPETNSLSHYIFTEDTEIHENRWGVPEPLSTETFEKLSEIDMVLIPLLAFDTQGYRVGYGKGFYDRFLSECPKALKVGISLFEALQEPISDTNEYDVKLDFCITPLQLYDFSFPKS</sequence>
<evidence type="ECO:0000256" key="3">
    <source>
        <dbReference type="ARBA" id="ARBA00022840"/>
    </source>
</evidence>
<dbReference type="Proteomes" id="UP000233387">
    <property type="component" value="Unassembled WGS sequence"/>
</dbReference>
<dbReference type="GO" id="GO:0030272">
    <property type="term" value="F:5-formyltetrahydrofolate cyclo-ligase activity"/>
    <property type="evidence" value="ECO:0007669"/>
    <property type="project" value="UniProtKB-EC"/>
</dbReference>
<dbReference type="SUPFAM" id="SSF100950">
    <property type="entry name" value="NagB/RpiA/CoA transferase-like"/>
    <property type="match status" value="1"/>
</dbReference>
<keyword evidence="5" id="KW-0460">Magnesium</keyword>
<comment type="similarity">
    <text evidence="1 5">Belongs to the 5-formyltetrahydrofolate cyclo-ligase family.</text>
</comment>
<feature type="binding site" evidence="4">
    <location>
        <position position="49"/>
    </location>
    <ligand>
        <name>substrate</name>
    </ligand>
</feature>
<organism evidence="6 7">
    <name type="scientific">Raineya orbicola</name>
    <dbReference type="NCBI Taxonomy" id="2016530"/>
    <lineage>
        <taxon>Bacteria</taxon>
        <taxon>Pseudomonadati</taxon>
        <taxon>Bacteroidota</taxon>
        <taxon>Cytophagia</taxon>
        <taxon>Cytophagales</taxon>
        <taxon>Raineyaceae</taxon>
        <taxon>Raineya</taxon>
    </lineage>
</organism>
<comment type="catalytic activity">
    <reaction evidence="5">
        <text>(6S)-5-formyl-5,6,7,8-tetrahydrofolate + ATP = (6R)-5,10-methenyltetrahydrofolate + ADP + phosphate</text>
        <dbReference type="Rhea" id="RHEA:10488"/>
        <dbReference type="ChEBI" id="CHEBI:30616"/>
        <dbReference type="ChEBI" id="CHEBI:43474"/>
        <dbReference type="ChEBI" id="CHEBI:57455"/>
        <dbReference type="ChEBI" id="CHEBI:57457"/>
        <dbReference type="ChEBI" id="CHEBI:456216"/>
        <dbReference type="EC" id="6.3.3.2"/>
    </reaction>
</comment>
<keyword evidence="7" id="KW-1185">Reference proteome</keyword>
<dbReference type="PANTHER" id="PTHR23407:SF1">
    <property type="entry name" value="5-FORMYLTETRAHYDROFOLATE CYCLO-LIGASE"/>
    <property type="match status" value="1"/>
</dbReference>
<comment type="caution">
    <text evidence="6">The sequence shown here is derived from an EMBL/GenBank/DDBJ whole genome shotgun (WGS) entry which is preliminary data.</text>
</comment>
<keyword evidence="6" id="KW-0436">Ligase</keyword>
<dbReference type="InterPro" id="IPR037171">
    <property type="entry name" value="NagB/RpiA_transferase-like"/>
</dbReference>
<keyword evidence="3 4" id="KW-0067">ATP-binding</keyword>
<protein>
    <recommendedName>
        <fullName evidence="5">5-formyltetrahydrofolate cyclo-ligase</fullName>
        <ecNumber evidence="5">6.3.3.2</ecNumber>
    </recommendedName>
</protein>
<dbReference type="GO" id="GO:0009396">
    <property type="term" value="P:folic acid-containing compound biosynthetic process"/>
    <property type="evidence" value="ECO:0007669"/>
    <property type="project" value="TreeGrafter"/>
</dbReference>
<evidence type="ECO:0000256" key="2">
    <source>
        <dbReference type="ARBA" id="ARBA00022741"/>
    </source>
</evidence>
<reference evidence="6 7" key="1">
    <citation type="submission" date="2017-06" db="EMBL/GenBank/DDBJ databases">
        <title>Raineya orbicola gen. nov., sp. nov. a slightly thermophilic bacterium of the phylum Bacteroidetes and the description of Raineyaceae fam. nov.</title>
        <authorList>
            <person name="Albuquerque L."/>
            <person name="Polonia A.R.M."/>
            <person name="Barroso C."/>
            <person name="Froufe H.J.C."/>
            <person name="Lage O."/>
            <person name="Lobo-Da-Cunha A."/>
            <person name="Egas C."/>
            <person name="Da Costa M.S."/>
        </authorList>
    </citation>
    <scope>NUCLEOTIDE SEQUENCE [LARGE SCALE GENOMIC DNA]</scope>
    <source>
        <strain evidence="6 7">SPSPC-11</strain>
    </source>
</reference>
<evidence type="ECO:0000313" key="7">
    <source>
        <dbReference type="Proteomes" id="UP000233387"/>
    </source>
</evidence>
<dbReference type="NCBIfam" id="TIGR02727">
    <property type="entry name" value="MTHFS_bact"/>
    <property type="match status" value="1"/>
</dbReference>
<dbReference type="GO" id="GO:0005524">
    <property type="term" value="F:ATP binding"/>
    <property type="evidence" value="ECO:0007669"/>
    <property type="project" value="UniProtKB-KW"/>
</dbReference>
<dbReference type="OrthoDB" id="9801938at2"/>
<feature type="binding site" evidence="4">
    <location>
        <begin position="3"/>
        <end position="7"/>
    </location>
    <ligand>
        <name>ATP</name>
        <dbReference type="ChEBI" id="CHEBI:30616"/>
    </ligand>
</feature>
<keyword evidence="5" id="KW-0479">Metal-binding</keyword>
<dbReference type="PANTHER" id="PTHR23407">
    <property type="entry name" value="ATPASE INHIBITOR/5-FORMYLTETRAHYDROFOLATE CYCLO-LIGASE"/>
    <property type="match status" value="1"/>
</dbReference>
<proteinExistence type="inferred from homology"/>
<dbReference type="AlphaFoldDB" id="A0A2N3I092"/>
<gene>
    <name evidence="6" type="ORF">Rain11_2654</name>
</gene>
<dbReference type="EC" id="6.3.3.2" evidence="5"/>
<dbReference type="RefSeq" id="WP_101359917.1">
    <property type="nucleotide sequence ID" value="NZ_NKXO01000078.1"/>
</dbReference>
<evidence type="ECO:0000256" key="1">
    <source>
        <dbReference type="ARBA" id="ARBA00010638"/>
    </source>
</evidence>
<dbReference type="Pfam" id="PF01812">
    <property type="entry name" value="5-FTHF_cyc-lig"/>
    <property type="match status" value="1"/>
</dbReference>
<dbReference type="EMBL" id="NKXO01000078">
    <property type="protein sequence ID" value="PKQ63677.1"/>
    <property type="molecule type" value="Genomic_DNA"/>
</dbReference>
<accession>A0A2N3I092</accession>
<dbReference type="GO" id="GO:0035999">
    <property type="term" value="P:tetrahydrofolate interconversion"/>
    <property type="evidence" value="ECO:0007669"/>
    <property type="project" value="TreeGrafter"/>
</dbReference>
<evidence type="ECO:0000256" key="5">
    <source>
        <dbReference type="RuleBase" id="RU361279"/>
    </source>
</evidence>
<dbReference type="InterPro" id="IPR024185">
    <property type="entry name" value="FTHF_cligase-like_sf"/>
</dbReference>
<comment type="cofactor">
    <cofactor evidence="5">
        <name>Mg(2+)</name>
        <dbReference type="ChEBI" id="CHEBI:18420"/>
    </cofactor>
</comment>
<evidence type="ECO:0000256" key="4">
    <source>
        <dbReference type="PIRSR" id="PIRSR006806-1"/>
    </source>
</evidence>
<dbReference type="Gene3D" id="3.40.50.10420">
    <property type="entry name" value="NagB/RpiA/CoA transferase-like"/>
    <property type="match status" value="1"/>
</dbReference>
<name>A0A2N3I092_9BACT</name>